<dbReference type="GO" id="GO:0004022">
    <property type="term" value="F:alcohol dehydrogenase (NAD+) activity"/>
    <property type="evidence" value="ECO:0007669"/>
    <property type="project" value="TreeGrafter"/>
</dbReference>
<keyword evidence="4" id="KW-0520">NAD</keyword>
<dbReference type="FunFam" id="3.40.50.1970:FF:000003">
    <property type="entry name" value="Alcohol dehydrogenase, iron-containing"/>
    <property type="match status" value="1"/>
</dbReference>
<evidence type="ECO:0000256" key="4">
    <source>
        <dbReference type="ARBA" id="ARBA00023027"/>
    </source>
</evidence>
<dbReference type="InterPro" id="IPR001670">
    <property type="entry name" value="ADH_Fe/GldA"/>
</dbReference>
<dbReference type="InterPro" id="IPR056798">
    <property type="entry name" value="ADH_Fe_C"/>
</dbReference>
<organism evidence="7 8">
    <name type="scientific">Oceanispirochaeta crateris</name>
    <dbReference type="NCBI Taxonomy" id="2518645"/>
    <lineage>
        <taxon>Bacteria</taxon>
        <taxon>Pseudomonadati</taxon>
        <taxon>Spirochaetota</taxon>
        <taxon>Spirochaetia</taxon>
        <taxon>Spirochaetales</taxon>
        <taxon>Spirochaetaceae</taxon>
        <taxon>Oceanispirochaeta</taxon>
    </lineage>
</organism>
<dbReference type="GO" id="GO:0046872">
    <property type="term" value="F:metal ion binding"/>
    <property type="evidence" value="ECO:0007669"/>
    <property type="project" value="InterPro"/>
</dbReference>
<sequence>MNKTDEKYFKPAGTILYGRGMIAQLASELALLNVACPTVLTEVSLMKKALRAARQLAPGFVQSLELTSASPSEKSDFLILAGGRDLVMKYASDPRSKAIIPLSPSHLAEMDSAVTDYGVDFLVIDHLFIREGSVVDNFFRTYASAVTSGVARMPGPLNLPRAFSYSCRTRLYSGHESLENLPRILRDRGVFRPLILTDKGIVAAGLLNMVIEVLGSIEYELFDDIPADSSSRVVNDISSLHTRQNRDGLIALGGGSVLDTGKGVYLNVSLGADDLSEWAGSGRIPRLETPFFTIPTTSGTGSEVTKVAVIADDVLERKILYVSTNLQPDFAILDSRLTTSLPSFLTSITGMDALSHAVEAFTCLGKNPLSDQMAWTAIELIRDHLIPGVDDPQNREHRLQLAIASSLAGQAFSNSMVGMVHSIGHSVGALCHVPHGSCMSILLPYALEYNFTPIEPLLSDLLGALADPDILENTAAEDRAEMTIQIIRTMNHILREKTGGRHPERFSHLLNREGVPLVSKEQFPRIALTTMGDASIVYNPVDLGYEEILKVLEESY</sequence>
<dbReference type="Pfam" id="PF25137">
    <property type="entry name" value="ADH_Fe_C"/>
    <property type="match status" value="1"/>
</dbReference>
<dbReference type="EMBL" id="CP036150">
    <property type="protein sequence ID" value="QEN06520.1"/>
    <property type="molecule type" value="Genomic_DNA"/>
</dbReference>
<dbReference type="RefSeq" id="WP_149484603.1">
    <property type="nucleotide sequence ID" value="NZ_CP036150.1"/>
</dbReference>
<evidence type="ECO:0000259" key="5">
    <source>
        <dbReference type="Pfam" id="PF00465"/>
    </source>
</evidence>
<evidence type="ECO:0000256" key="1">
    <source>
        <dbReference type="ARBA" id="ARBA00001962"/>
    </source>
</evidence>
<comment type="similarity">
    <text evidence="2">Belongs to the iron-containing alcohol dehydrogenase family.</text>
</comment>
<dbReference type="KEGG" id="ock:EXM22_00375"/>
<dbReference type="PANTHER" id="PTHR11496:SF102">
    <property type="entry name" value="ALCOHOL DEHYDROGENASE 4"/>
    <property type="match status" value="1"/>
</dbReference>
<evidence type="ECO:0000259" key="6">
    <source>
        <dbReference type="Pfam" id="PF25137"/>
    </source>
</evidence>
<reference evidence="7 8" key="1">
    <citation type="submission" date="2019-02" db="EMBL/GenBank/DDBJ databases">
        <title>Complete Genome Sequence and Methylome Analysis of free living Spirochaetas.</title>
        <authorList>
            <person name="Fomenkov A."/>
            <person name="Dubinina G."/>
            <person name="Leshcheva N."/>
            <person name="Mikheeva N."/>
            <person name="Grabovich M."/>
            <person name="Vincze T."/>
            <person name="Roberts R.J."/>
        </authorList>
    </citation>
    <scope>NUCLEOTIDE SEQUENCE [LARGE SCALE GENOMIC DNA]</scope>
    <source>
        <strain evidence="7 8">K2</strain>
    </source>
</reference>
<dbReference type="Gene3D" id="1.20.1090.10">
    <property type="entry name" value="Dehydroquinate synthase-like - alpha domain"/>
    <property type="match status" value="1"/>
</dbReference>
<dbReference type="InterPro" id="IPR039697">
    <property type="entry name" value="Alcohol_dehydrogenase_Fe"/>
</dbReference>
<comment type="cofactor">
    <cofactor evidence="1">
        <name>Fe cation</name>
        <dbReference type="ChEBI" id="CHEBI:24875"/>
    </cofactor>
</comment>
<dbReference type="Proteomes" id="UP000324209">
    <property type="component" value="Chromosome"/>
</dbReference>
<feature type="domain" description="Alcohol dehydrogenase iron-type/glycerol dehydrogenase GldA" evidence="5">
    <location>
        <begin position="169"/>
        <end position="334"/>
    </location>
</feature>
<keyword evidence="8" id="KW-1185">Reference proteome</keyword>
<gene>
    <name evidence="7" type="ORF">EXM22_00375</name>
</gene>
<dbReference type="Gene3D" id="3.40.50.1970">
    <property type="match status" value="1"/>
</dbReference>
<evidence type="ECO:0000256" key="3">
    <source>
        <dbReference type="ARBA" id="ARBA00023002"/>
    </source>
</evidence>
<dbReference type="InterPro" id="IPR018211">
    <property type="entry name" value="ADH_Fe_CS"/>
</dbReference>
<evidence type="ECO:0000256" key="2">
    <source>
        <dbReference type="ARBA" id="ARBA00007358"/>
    </source>
</evidence>
<dbReference type="PROSITE" id="PS00060">
    <property type="entry name" value="ADH_IRON_2"/>
    <property type="match status" value="1"/>
</dbReference>
<proteinExistence type="inferred from homology"/>
<dbReference type="OrthoDB" id="9815791at2"/>
<dbReference type="SUPFAM" id="SSF56796">
    <property type="entry name" value="Dehydroquinate synthase-like"/>
    <property type="match status" value="1"/>
</dbReference>
<protein>
    <submittedName>
        <fullName evidence="7">Iron-containing alcohol dehydrogenase</fullName>
    </submittedName>
</protein>
<dbReference type="PANTHER" id="PTHR11496">
    <property type="entry name" value="ALCOHOL DEHYDROGENASE"/>
    <property type="match status" value="1"/>
</dbReference>
<dbReference type="AlphaFoldDB" id="A0A5C1QHQ2"/>
<evidence type="ECO:0000313" key="8">
    <source>
        <dbReference type="Proteomes" id="UP000324209"/>
    </source>
</evidence>
<evidence type="ECO:0000313" key="7">
    <source>
        <dbReference type="EMBL" id="QEN06520.1"/>
    </source>
</evidence>
<feature type="domain" description="Fe-containing alcohol dehydrogenase-like C-terminal" evidence="6">
    <location>
        <begin position="348"/>
        <end position="556"/>
    </location>
</feature>
<dbReference type="CDD" id="cd14865">
    <property type="entry name" value="Fe-ADH-like"/>
    <property type="match status" value="1"/>
</dbReference>
<dbReference type="Pfam" id="PF00465">
    <property type="entry name" value="Fe-ADH"/>
    <property type="match status" value="1"/>
</dbReference>
<name>A0A5C1QHQ2_9SPIO</name>
<accession>A0A5C1QHQ2</accession>
<keyword evidence="3" id="KW-0560">Oxidoreductase</keyword>